<reference evidence="1 2" key="1">
    <citation type="submission" date="2024-03" db="EMBL/GenBank/DDBJ databases">
        <authorList>
            <person name="Martinez-Hernandez J."/>
        </authorList>
    </citation>
    <scope>NUCLEOTIDE SEQUENCE [LARGE SCALE GENOMIC DNA]</scope>
</reference>
<protein>
    <submittedName>
        <fullName evidence="1">Uncharacterized protein</fullName>
    </submittedName>
</protein>
<gene>
    <name evidence="1" type="ORF">LLUT_LOCUS35339</name>
</gene>
<evidence type="ECO:0000313" key="1">
    <source>
        <dbReference type="EMBL" id="CAL0334279.1"/>
    </source>
</evidence>
<dbReference type="Proteomes" id="UP001497480">
    <property type="component" value="Unassembled WGS sequence"/>
</dbReference>
<keyword evidence="2" id="KW-1185">Reference proteome</keyword>
<evidence type="ECO:0000313" key="2">
    <source>
        <dbReference type="Proteomes" id="UP001497480"/>
    </source>
</evidence>
<name>A0AAV1YJZ3_LUPLU</name>
<organism evidence="1 2">
    <name type="scientific">Lupinus luteus</name>
    <name type="common">European yellow lupine</name>
    <dbReference type="NCBI Taxonomy" id="3873"/>
    <lineage>
        <taxon>Eukaryota</taxon>
        <taxon>Viridiplantae</taxon>
        <taxon>Streptophyta</taxon>
        <taxon>Embryophyta</taxon>
        <taxon>Tracheophyta</taxon>
        <taxon>Spermatophyta</taxon>
        <taxon>Magnoliopsida</taxon>
        <taxon>eudicotyledons</taxon>
        <taxon>Gunneridae</taxon>
        <taxon>Pentapetalae</taxon>
        <taxon>rosids</taxon>
        <taxon>fabids</taxon>
        <taxon>Fabales</taxon>
        <taxon>Fabaceae</taxon>
        <taxon>Papilionoideae</taxon>
        <taxon>50 kb inversion clade</taxon>
        <taxon>genistoids sensu lato</taxon>
        <taxon>core genistoids</taxon>
        <taxon>Genisteae</taxon>
        <taxon>Lupinus</taxon>
    </lineage>
</organism>
<accession>A0AAV1YJZ3</accession>
<dbReference type="EMBL" id="CAXHTB010000025">
    <property type="protein sequence ID" value="CAL0334279.1"/>
    <property type="molecule type" value="Genomic_DNA"/>
</dbReference>
<sequence length="86" mass="10201">MLPAKSNCYRKESHSVNKAMGDIFYGGDDSEEINDDMYKEEEDVLECMRKEAQLKTFKTKHNNNNNTKWHGCFFHFFTLFFGCIKF</sequence>
<dbReference type="AlphaFoldDB" id="A0AAV1YJZ3"/>
<proteinExistence type="predicted"/>
<comment type="caution">
    <text evidence="1">The sequence shown here is derived from an EMBL/GenBank/DDBJ whole genome shotgun (WGS) entry which is preliminary data.</text>
</comment>